<sequence length="407" mass="46619">MNVRMFFKEFGIRELHAAAVVVPAPTSRLSPAENYVFNCIRQLFGKDVRDNIYLLLTFSDCERGPAADTVKEAGIPFVKHFQVNNSVLYADRAKADPLAETYWNISVEGYEGFLDEVFRVKPVSLELTKVIMEERQAWEEQFHQLHLQLDRSFKELAKFREDCKSSEPDPPGLDEKLKKLKEEIRKVMTDVDHHHAQLQGKSLNSHQMTSMDYISLMINTEVQERKPGHQDRLKLLKAVKVEDPTNSQKPEEKDQEKVLDNSKPNQGSPAEFSRLHRFWRSLPIGSGRKNQQNKVTQPQDSSILDGEYSDAPDTPAQEGMQHDAGLHRGGLWRSLRRTLSGWGKRRHENRHSKTIPEEGQGQEVKEQKQEKESDVPSAEMPEAPSDRPVAQPEKSEPRTGKHNCIIL</sequence>
<dbReference type="Proteomes" id="UP000677054">
    <property type="component" value="Unassembled WGS sequence"/>
</dbReference>
<organism evidence="2">
    <name type="scientific">Darwinula stevensoni</name>
    <dbReference type="NCBI Taxonomy" id="69355"/>
    <lineage>
        <taxon>Eukaryota</taxon>
        <taxon>Metazoa</taxon>
        <taxon>Ecdysozoa</taxon>
        <taxon>Arthropoda</taxon>
        <taxon>Crustacea</taxon>
        <taxon>Oligostraca</taxon>
        <taxon>Ostracoda</taxon>
        <taxon>Podocopa</taxon>
        <taxon>Podocopida</taxon>
        <taxon>Darwinulocopina</taxon>
        <taxon>Darwinuloidea</taxon>
        <taxon>Darwinulidae</taxon>
        <taxon>Darwinula</taxon>
    </lineage>
</organism>
<protein>
    <submittedName>
        <fullName evidence="2">Uncharacterized protein</fullName>
    </submittedName>
</protein>
<dbReference type="EMBL" id="CAJPEV010000004">
    <property type="protein sequence ID" value="CAG0878537.1"/>
    <property type="molecule type" value="Genomic_DNA"/>
</dbReference>
<reference evidence="2" key="1">
    <citation type="submission" date="2020-11" db="EMBL/GenBank/DDBJ databases">
        <authorList>
            <person name="Tran Van P."/>
        </authorList>
    </citation>
    <scope>NUCLEOTIDE SEQUENCE</scope>
</reference>
<feature type="compositionally biased region" description="Polar residues" evidence="1">
    <location>
        <begin position="288"/>
        <end position="302"/>
    </location>
</feature>
<evidence type="ECO:0000313" key="2">
    <source>
        <dbReference type="EMBL" id="CAD7240023.1"/>
    </source>
</evidence>
<evidence type="ECO:0000313" key="3">
    <source>
        <dbReference type="Proteomes" id="UP000677054"/>
    </source>
</evidence>
<evidence type="ECO:0000256" key="1">
    <source>
        <dbReference type="SAM" id="MobiDB-lite"/>
    </source>
</evidence>
<feature type="compositionally biased region" description="Basic residues" evidence="1">
    <location>
        <begin position="343"/>
        <end position="353"/>
    </location>
</feature>
<feature type="region of interest" description="Disordered" evidence="1">
    <location>
        <begin position="238"/>
        <end position="272"/>
    </location>
</feature>
<dbReference type="PANTHER" id="PTHR32046">
    <property type="entry name" value="G DOMAIN-CONTAINING PROTEIN"/>
    <property type="match status" value="1"/>
</dbReference>
<keyword evidence="3" id="KW-1185">Reference proteome</keyword>
<feature type="compositionally biased region" description="Basic and acidic residues" evidence="1">
    <location>
        <begin position="363"/>
        <end position="374"/>
    </location>
</feature>
<proteinExistence type="predicted"/>
<dbReference type="InterPro" id="IPR027417">
    <property type="entry name" value="P-loop_NTPase"/>
</dbReference>
<feature type="region of interest" description="Disordered" evidence="1">
    <location>
        <begin position="284"/>
        <end position="329"/>
    </location>
</feature>
<dbReference type="EMBL" id="LR899521">
    <property type="protein sequence ID" value="CAD7240023.1"/>
    <property type="molecule type" value="Genomic_DNA"/>
</dbReference>
<dbReference type="Gene3D" id="3.40.50.300">
    <property type="entry name" value="P-loop containing nucleotide triphosphate hydrolases"/>
    <property type="match status" value="1"/>
</dbReference>
<dbReference type="OrthoDB" id="2386367at2759"/>
<dbReference type="AlphaFoldDB" id="A0A7R8X3B5"/>
<gene>
    <name evidence="2" type="ORF">DSTB1V02_LOCUS61</name>
</gene>
<feature type="compositionally biased region" description="Basic and acidic residues" evidence="1">
    <location>
        <begin position="238"/>
        <end position="260"/>
    </location>
</feature>
<accession>A0A7R8X3B5</accession>
<feature type="region of interest" description="Disordered" evidence="1">
    <location>
        <begin position="342"/>
        <end position="407"/>
    </location>
</feature>
<name>A0A7R8X3B5_9CRUS</name>
<dbReference type="PANTHER" id="PTHR32046:SF11">
    <property type="entry name" value="IMMUNE-ASSOCIATED NUCLEOTIDE-BINDING PROTEIN 10-LIKE"/>
    <property type="match status" value="1"/>
</dbReference>